<accession>A0A9Q1MKR9</accession>
<sequence>MEFNNSFLLSLLGVFCHCDINLLRKLVKAIALMVMSNIEWLKQMELMIPYEVKQKNKEGGEEVPKKKRRRNRKKKHPVIRQEWMAKTNVVDPPHVPATSEEIHIDETLSLEAAEPCNVNVGPVIQIVNVTCSIPHSVQVLSDDRDKRIDDPNTHSSSSVNIEM</sequence>
<protein>
    <submittedName>
        <fullName evidence="2">Uncharacterized protein</fullName>
    </submittedName>
</protein>
<feature type="region of interest" description="Disordered" evidence="1">
    <location>
        <begin position="142"/>
        <end position="163"/>
    </location>
</feature>
<reference evidence="3" key="1">
    <citation type="journal article" date="2023" name="Proc. Natl. Acad. Sci. U.S.A.">
        <title>Genomic and structural basis for evolution of tropane alkaloid biosynthesis.</title>
        <authorList>
            <person name="Wanga Y.-J."/>
            <person name="Taina T."/>
            <person name="Yua J.-Y."/>
            <person name="Lia J."/>
            <person name="Xua B."/>
            <person name="Chenc J."/>
            <person name="D'Auriad J.C."/>
            <person name="Huanga J.-P."/>
            <person name="Huanga S.-X."/>
        </authorList>
    </citation>
    <scope>NUCLEOTIDE SEQUENCE [LARGE SCALE GENOMIC DNA]</scope>
    <source>
        <strain evidence="3">cv. KIB-2019</strain>
    </source>
</reference>
<evidence type="ECO:0000313" key="3">
    <source>
        <dbReference type="Proteomes" id="UP001152561"/>
    </source>
</evidence>
<dbReference type="Proteomes" id="UP001152561">
    <property type="component" value="Unassembled WGS sequence"/>
</dbReference>
<comment type="caution">
    <text evidence="2">The sequence shown here is derived from an EMBL/GenBank/DDBJ whole genome shotgun (WGS) entry which is preliminary data.</text>
</comment>
<gene>
    <name evidence="2" type="ORF">K7X08_011822</name>
</gene>
<feature type="compositionally biased region" description="Polar residues" evidence="1">
    <location>
        <begin position="153"/>
        <end position="163"/>
    </location>
</feature>
<feature type="compositionally biased region" description="Basic residues" evidence="1">
    <location>
        <begin position="65"/>
        <end position="77"/>
    </location>
</feature>
<feature type="compositionally biased region" description="Basic and acidic residues" evidence="1">
    <location>
        <begin position="55"/>
        <end position="64"/>
    </location>
</feature>
<feature type="compositionally biased region" description="Basic and acidic residues" evidence="1">
    <location>
        <begin position="142"/>
        <end position="152"/>
    </location>
</feature>
<feature type="region of interest" description="Disordered" evidence="1">
    <location>
        <begin position="55"/>
        <end position="77"/>
    </location>
</feature>
<evidence type="ECO:0000256" key="1">
    <source>
        <dbReference type="SAM" id="MobiDB-lite"/>
    </source>
</evidence>
<proteinExistence type="predicted"/>
<evidence type="ECO:0000313" key="2">
    <source>
        <dbReference type="EMBL" id="KAJ8562531.1"/>
    </source>
</evidence>
<organism evidence="2 3">
    <name type="scientific">Anisodus acutangulus</name>
    <dbReference type="NCBI Taxonomy" id="402998"/>
    <lineage>
        <taxon>Eukaryota</taxon>
        <taxon>Viridiplantae</taxon>
        <taxon>Streptophyta</taxon>
        <taxon>Embryophyta</taxon>
        <taxon>Tracheophyta</taxon>
        <taxon>Spermatophyta</taxon>
        <taxon>Magnoliopsida</taxon>
        <taxon>eudicotyledons</taxon>
        <taxon>Gunneridae</taxon>
        <taxon>Pentapetalae</taxon>
        <taxon>asterids</taxon>
        <taxon>lamiids</taxon>
        <taxon>Solanales</taxon>
        <taxon>Solanaceae</taxon>
        <taxon>Solanoideae</taxon>
        <taxon>Hyoscyameae</taxon>
        <taxon>Anisodus</taxon>
    </lineage>
</organism>
<keyword evidence="3" id="KW-1185">Reference proteome</keyword>
<name>A0A9Q1MKR9_9SOLA</name>
<dbReference type="AlphaFoldDB" id="A0A9Q1MKR9"/>
<dbReference type="EMBL" id="JAJAGQ010000005">
    <property type="protein sequence ID" value="KAJ8562531.1"/>
    <property type="molecule type" value="Genomic_DNA"/>
</dbReference>